<organism evidence="1">
    <name type="scientific">marine metagenome</name>
    <dbReference type="NCBI Taxonomy" id="408172"/>
    <lineage>
        <taxon>unclassified sequences</taxon>
        <taxon>metagenomes</taxon>
        <taxon>ecological metagenomes</taxon>
    </lineage>
</organism>
<proteinExistence type="predicted"/>
<feature type="non-terminal residue" evidence="1">
    <location>
        <position position="208"/>
    </location>
</feature>
<accession>A0A382T781</accession>
<sequence length="208" mass="22059">MLCTLTLLVSPSLAKPGGQGDADRDFSCADSCHVGESGGQSSATIIIELDRTRVFTGQTISISVKVSGMELSKKGLVGVFLMTPVSNGVGKSIEHSGWTVTQDPNGGSNNFVEKPVLSSSQGATFTWIVRAPSETGMVSIDAAIHHGADPNPDEIAYQATSDQPLSIEIEPMPDDLPRISTDWKPVSNRLIGELMTINLETEDAETVE</sequence>
<reference evidence="1" key="1">
    <citation type="submission" date="2018-05" db="EMBL/GenBank/DDBJ databases">
        <authorList>
            <person name="Lanie J.A."/>
            <person name="Ng W.-L."/>
            <person name="Kazmierczak K.M."/>
            <person name="Andrzejewski T.M."/>
            <person name="Davidsen T.M."/>
            <person name="Wayne K.J."/>
            <person name="Tettelin H."/>
            <person name="Glass J.I."/>
            <person name="Rusch D."/>
            <person name="Podicherti R."/>
            <person name="Tsui H.-C.T."/>
            <person name="Winkler M.E."/>
        </authorList>
    </citation>
    <scope>NUCLEOTIDE SEQUENCE</scope>
</reference>
<evidence type="ECO:0008006" key="2">
    <source>
        <dbReference type="Google" id="ProtNLM"/>
    </source>
</evidence>
<protein>
    <recommendedName>
        <fullName evidence="2">Reelin domain-containing protein</fullName>
    </recommendedName>
</protein>
<dbReference type="AlphaFoldDB" id="A0A382T781"/>
<dbReference type="EMBL" id="UINC01134047">
    <property type="protein sequence ID" value="SVD17337.1"/>
    <property type="molecule type" value="Genomic_DNA"/>
</dbReference>
<evidence type="ECO:0000313" key="1">
    <source>
        <dbReference type="EMBL" id="SVD17337.1"/>
    </source>
</evidence>
<gene>
    <name evidence="1" type="ORF">METZ01_LOCUS370191</name>
</gene>
<name>A0A382T781_9ZZZZ</name>